<dbReference type="GO" id="GO:0006729">
    <property type="term" value="P:tetrahydrobiopterin biosynthetic process"/>
    <property type="evidence" value="ECO:0007669"/>
    <property type="project" value="TreeGrafter"/>
</dbReference>
<keyword evidence="6" id="KW-1185">Reference proteome</keyword>
<reference evidence="6" key="1">
    <citation type="journal article" date="2010" name="Science">
        <title>Signatures of adaptation to obligate biotrophy in the Hyaloperonospora arabidopsidis genome.</title>
        <authorList>
            <person name="Baxter L."/>
            <person name="Tripathy S."/>
            <person name="Ishaque N."/>
            <person name="Boot N."/>
            <person name="Cabral A."/>
            <person name="Kemen E."/>
            <person name="Thines M."/>
            <person name="Ah-Fong A."/>
            <person name="Anderson R."/>
            <person name="Badejoko W."/>
            <person name="Bittner-Eddy P."/>
            <person name="Boore J.L."/>
            <person name="Chibucos M.C."/>
            <person name="Coates M."/>
            <person name="Dehal P."/>
            <person name="Delehaunty K."/>
            <person name="Dong S."/>
            <person name="Downton P."/>
            <person name="Dumas B."/>
            <person name="Fabro G."/>
            <person name="Fronick C."/>
            <person name="Fuerstenberg S.I."/>
            <person name="Fulton L."/>
            <person name="Gaulin E."/>
            <person name="Govers F."/>
            <person name="Hughes L."/>
            <person name="Humphray S."/>
            <person name="Jiang R.H."/>
            <person name="Judelson H."/>
            <person name="Kamoun S."/>
            <person name="Kyung K."/>
            <person name="Meijer H."/>
            <person name="Minx P."/>
            <person name="Morris P."/>
            <person name="Nelson J."/>
            <person name="Phuntumart V."/>
            <person name="Qutob D."/>
            <person name="Rehmany A."/>
            <person name="Rougon-Cardoso A."/>
            <person name="Ryden P."/>
            <person name="Torto-Alalibo T."/>
            <person name="Studholme D."/>
            <person name="Wang Y."/>
            <person name="Win J."/>
            <person name="Wood J."/>
            <person name="Clifton S.W."/>
            <person name="Rogers J."/>
            <person name="Van den Ackerveken G."/>
            <person name="Jones J.D."/>
            <person name="McDowell J.M."/>
            <person name="Beynon J."/>
            <person name="Tyler B.M."/>
        </authorList>
    </citation>
    <scope>NUCLEOTIDE SEQUENCE [LARGE SCALE GENOMIC DNA]</scope>
    <source>
        <strain evidence="6">Emoy2</strain>
    </source>
</reference>
<dbReference type="VEuPathDB" id="FungiDB:HpaG808448"/>
<dbReference type="SUPFAM" id="SSF51735">
    <property type="entry name" value="NAD(P)-binding Rossmann-fold domains"/>
    <property type="match status" value="1"/>
</dbReference>
<dbReference type="EnsemblProtists" id="HpaT808449">
    <property type="protein sequence ID" value="HpaP808449"/>
    <property type="gene ID" value="HpaG808449"/>
</dbReference>
<keyword evidence="2" id="KW-0963">Cytoplasm</keyword>
<protein>
    <recommendedName>
        <fullName evidence="7">Sepiapterin reductase</fullName>
    </recommendedName>
</protein>
<dbReference type="InterPro" id="IPR051721">
    <property type="entry name" value="Biopterin_syn/organic_redct"/>
</dbReference>
<dbReference type="GO" id="GO:0004757">
    <property type="term" value="F:sepiapterin reductase (NADP+) activity"/>
    <property type="evidence" value="ECO:0007669"/>
    <property type="project" value="TreeGrafter"/>
</dbReference>
<reference evidence="5" key="2">
    <citation type="submission" date="2015-06" db="UniProtKB">
        <authorList>
            <consortium name="EnsemblProtists"/>
        </authorList>
    </citation>
    <scope>IDENTIFICATION</scope>
    <source>
        <strain evidence="5">Emoy2</strain>
    </source>
</reference>
<dbReference type="InterPro" id="IPR036291">
    <property type="entry name" value="NAD(P)-bd_dom_sf"/>
</dbReference>
<dbReference type="EMBL" id="JH598533">
    <property type="status" value="NOT_ANNOTATED_CDS"/>
    <property type="molecule type" value="Genomic_DNA"/>
</dbReference>
<dbReference type="PANTHER" id="PTHR44085">
    <property type="entry name" value="SEPIAPTERIN REDUCTASE"/>
    <property type="match status" value="1"/>
</dbReference>
<keyword evidence="4" id="KW-0560">Oxidoreductase</keyword>
<evidence type="ECO:0000256" key="4">
    <source>
        <dbReference type="ARBA" id="ARBA00023002"/>
    </source>
</evidence>
<organism evidence="5 6">
    <name type="scientific">Hyaloperonospora arabidopsidis (strain Emoy2)</name>
    <name type="common">Downy mildew agent</name>
    <name type="synonym">Peronospora arabidopsidis</name>
    <dbReference type="NCBI Taxonomy" id="559515"/>
    <lineage>
        <taxon>Eukaryota</taxon>
        <taxon>Sar</taxon>
        <taxon>Stramenopiles</taxon>
        <taxon>Oomycota</taxon>
        <taxon>Peronosporomycetes</taxon>
        <taxon>Peronosporales</taxon>
        <taxon>Peronosporaceae</taxon>
        <taxon>Hyaloperonospora</taxon>
    </lineage>
</organism>
<evidence type="ECO:0000313" key="6">
    <source>
        <dbReference type="Proteomes" id="UP000011713"/>
    </source>
</evidence>
<keyword evidence="3" id="KW-0521">NADP</keyword>
<proteinExistence type="predicted"/>
<dbReference type="OMA" id="ATWISSQ"/>
<dbReference type="Proteomes" id="UP000011713">
    <property type="component" value="Unassembled WGS sequence"/>
</dbReference>
<evidence type="ECO:0008006" key="7">
    <source>
        <dbReference type="Google" id="ProtNLM"/>
    </source>
</evidence>
<evidence type="ECO:0000256" key="2">
    <source>
        <dbReference type="ARBA" id="ARBA00022490"/>
    </source>
</evidence>
<dbReference type="EnsemblProtists" id="HpaT808448">
    <property type="protein sequence ID" value="HpaP808448"/>
    <property type="gene ID" value="HpaG808448"/>
</dbReference>
<name>M4BPV9_HYAAE</name>
<evidence type="ECO:0000256" key="1">
    <source>
        <dbReference type="ARBA" id="ARBA00004496"/>
    </source>
</evidence>
<dbReference type="eggNOG" id="KOG1204">
    <property type="taxonomic scope" value="Eukaryota"/>
</dbReference>
<comment type="subcellular location">
    <subcellularLocation>
        <location evidence="1">Cytoplasm</location>
    </subcellularLocation>
</comment>
<dbReference type="PANTHER" id="PTHR44085:SF2">
    <property type="entry name" value="SEPIAPTERIN REDUCTASE"/>
    <property type="match status" value="1"/>
</dbReference>
<dbReference type="InParanoid" id="M4BPV9"/>
<accession>M4BPV9</accession>
<dbReference type="Gene3D" id="3.40.50.720">
    <property type="entry name" value="NAD(P)-binding Rossmann-like Domain"/>
    <property type="match status" value="1"/>
</dbReference>
<dbReference type="HOGENOM" id="CLU_010194_2_11_1"/>
<sequence length="167" mass="19032">MEMQPYWELNVTSVMWLNKRFLDVFGATRDELLDLEAVRTDTEQTQLVIVNITSLCGIEPFKTHMMYCTGKAAREMHHRVIATEQAALDKARVLQYSPGPMDTEMQQTIRESPLVDPGLREQFVEMKTRGTLIPPAKSSERGVRLAISGEFESGAHMDYYDLDSSNE</sequence>
<dbReference type="AlphaFoldDB" id="M4BPV9"/>
<dbReference type="STRING" id="559515.M4BPV9"/>
<evidence type="ECO:0000313" key="5">
    <source>
        <dbReference type="EnsemblProtists" id="HpaP808448"/>
    </source>
</evidence>
<dbReference type="GO" id="GO:0005737">
    <property type="term" value="C:cytoplasm"/>
    <property type="evidence" value="ECO:0007669"/>
    <property type="project" value="UniProtKB-SubCell"/>
</dbReference>
<dbReference type="InterPro" id="IPR002347">
    <property type="entry name" value="SDR_fam"/>
</dbReference>
<evidence type="ECO:0000256" key="3">
    <source>
        <dbReference type="ARBA" id="ARBA00022857"/>
    </source>
</evidence>
<dbReference type="Pfam" id="PF00106">
    <property type="entry name" value="adh_short"/>
    <property type="match status" value="1"/>
</dbReference>